<feature type="domain" description="Major facilitator superfamily (MFS) profile" evidence="6">
    <location>
        <begin position="80"/>
        <end position="525"/>
    </location>
</feature>
<evidence type="ECO:0000313" key="7">
    <source>
        <dbReference type="EMBL" id="KAK1757212.1"/>
    </source>
</evidence>
<feature type="transmembrane region" description="Helical" evidence="5">
    <location>
        <begin position="145"/>
        <end position="165"/>
    </location>
</feature>
<dbReference type="InterPro" id="IPR020846">
    <property type="entry name" value="MFS_dom"/>
</dbReference>
<evidence type="ECO:0000256" key="5">
    <source>
        <dbReference type="SAM" id="Phobius"/>
    </source>
</evidence>
<dbReference type="PROSITE" id="PS50850">
    <property type="entry name" value="MFS"/>
    <property type="match status" value="1"/>
</dbReference>
<dbReference type="InterPro" id="IPR011701">
    <property type="entry name" value="MFS"/>
</dbReference>
<organism evidence="7 8">
    <name type="scientific">Echria macrotheca</name>
    <dbReference type="NCBI Taxonomy" id="438768"/>
    <lineage>
        <taxon>Eukaryota</taxon>
        <taxon>Fungi</taxon>
        <taxon>Dikarya</taxon>
        <taxon>Ascomycota</taxon>
        <taxon>Pezizomycotina</taxon>
        <taxon>Sordariomycetes</taxon>
        <taxon>Sordariomycetidae</taxon>
        <taxon>Sordariales</taxon>
        <taxon>Schizotheciaceae</taxon>
        <taxon>Echria</taxon>
    </lineage>
</organism>
<proteinExistence type="predicted"/>
<evidence type="ECO:0000256" key="1">
    <source>
        <dbReference type="ARBA" id="ARBA00004141"/>
    </source>
</evidence>
<evidence type="ECO:0000313" key="8">
    <source>
        <dbReference type="Proteomes" id="UP001239445"/>
    </source>
</evidence>
<feature type="transmembrane region" description="Helical" evidence="5">
    <location>
        <begin position="323"/>
        <end position="342"/>
    </location>
</feature>
<dbReference type="Pfam" id="PF07690">
    <property type="entry name" value="MFS_1"/>
    <property type="match status" value="1"/>
</dbReference>
<reference evidence="7" key="1">
    <citation type="submission" date="2023-06" db="EMBL/GenBank/DDBJ databases">
        <title>Genome-scale phylogeny and comparative genomics of the fungal order Sordariales.</title>
        <authorList>
            <consortium name="Lawrence Berkeley National Laboratory"/>
            <person name="Hensen N."/>
            <person name="Bonometti L."/>
            <person name="Westerberg I."/>
            <person name="Brannstrom I.O."/>
            <person name="Guillou S."/>
            <person name="Cros-Aarteil S."/>
            <person name="Calhoun S."/>
            <person name="Haridas S."/>
            <person name="Kuo A."/>
            <person name="Mondo S."/>
            <person name="Pangilinan J."/>
            <person name="Riley R."/>
            <person name="Labutti K."/>
            <person name="Andreopoulos B."/>
            <person name="Lipzen A."/>
            <person name="Chen C."/>
            <person name="Yanf M."/>
            <person name="Daum C."/>
            <person name="Ng V."/>
            <person name="Clum A."/>
            <person name="Steindorff A."/>
            <person name="Ohm R."/>
            <person name="Martin F."/>
            <person name="Silar P."/>
            <person name="Natvig D."/>
            <person name="Lalanne C."/>
            <person name="Gautier V."/>
            <person name="Ament-Velasquez S.L."/>
            <person name="Kruys A."/>
            <person name="Hutchinson M.I."/>
            <person name="Powell A.J."/>
            <person name="Barry K."/>
            <person name="Miller A.N."/>
            <person name="Grigoriev I.V."/>
            <person name="Debuchy R."/>
            <person name="Gladieux P."/>
            <person name="Thoren M.H."/>
            <person name="Johannesson H."/>
        </authorList>
    </citation>
    <scope>NUCLEOTIDE SEQUENCE</scope>
    <source>
        <strain evidence="7">PSN4</strain>
    </source>
</reference>
<feature type="transmembrane region" description="Helical" evidence="5">
    <location>
        <begin position="362"/>
        <end position="386"/>
    </location>
</feature>
<dbReference type="AlphaFoldDB" id="A0AAJ0F7T5"/>
<gene>
    <name evidence="7" type="ORF">QBC47DRAFT_459836</name>
</gene>
<dbReference type="EMBL" id="MU839831">
    <property type="protein sequence ID" value="KAK1757212.1"/>
    <property type="molecule type" value="Genomic_DNA"/>
</dbReference>
<feature type="transmembrane region" description="Helical" evidence="5">
    <location>
        <begin position="78"/>
        <end position="99"/>
    </location>
</feature>
<dbReference type="Gene3D" id="1.20.1250.20">
    <property type="entry name" value="MFS general substrate transporter like domains"/>
    <property type="match status" value="1"/>
</dbReference>
<keyword evidence="3 5" id="KW-1133">Transmembrane helix</keyword>
<evidence type="ECO:0000256" key="3">
    <source>
        <dbReference type="ARBA" id="ARBA00022989"/>
    </source>
</evidence>
<accession>A0AAJ0F7T5</accession>
<dbReference type="PANTHER" id="PTHR23502:SF60">
    <property type="entry name" value="MAJOR FACILITATOR SUPERFAMILY (MFS) PROFILE DOMAIN-CONTAINING PROTEIN-RELATED"/>
    <property type="match status" value="1"/>
</dbReference>
<evidence type="ECO:0000256" key="2">
    <source>
        <dbReference type="ARBA" id="ARBA00022692"/>
    </source>
</evidence>
<evidence type="ECO:0000256" key="4">
    <source>
        <dbReference type="ARBA" id="ARBA00023136"/>
    </source>
</evidence>
<feature type="transmembrane region" description="Helical" evidence="5">
    <location>
        <begin position="234"/>
        <end position="254"/>
    </location>
</feature>
<dbReference type="GO" id="GO:0016020">
    <property type="term" value="C:membrane"/>
    <property type="evidence" value="ECO:0007669"/>
    <property type="project" value="UniProtKB-SubCell"/>
</dbReference>
<feature type="transmembrane region" description="Helical" evidence="5">
    <location>
        <begin position="406"/>
        <end position="424"/>
    </location>
</feature>
<keyword evidence="8" id="KW-1185">Reference proteome</keyword>
<dbReference type="PANTHER" id="PTHR23502">
    <property type="entry name" value="MAJOR FACILITATOR SUPERFAMILY"/>
    <property type="match status" value="1"/>
</dbReference>
<dbReference type="InterPro" id="IPR036259">
    <property type="entry name" value="MFS_trans_sf"/>
</dbReference>
<keyword evidence="4 5" id="KW-0472">Membrane</keyword>
<evidence type="ECO:0000259" key="6">
    <source>
        <dbReference type="PROSITE" id="PS50850"/>
    </source>
</evidence>
<comment type="caution">
    <text evidence="7">The sequence shown here is derived from an EMBL/GenBank/DDBJ whole genome shotgun (WGS) entry which is preliminary data.</text>
</comment>
<feature type="transmembrane region" description="Helical" evidence="5">
    <location>
        <begin position="119"/>
        <end position="138"/>
    </location>
</feature>
<dbReference type="SUPFAM" id="SSF103473">
    <property type="entry name" value="MFS general substrate transporter"/>
    <property type="match status" value="1"/>
</dbReference>
<protein>
    <submittedName>
        <fullName evidence="7">Major facilitator superfamily domain-containing protein</fullName>
    </submittedName>
</protein>
<dbReference type="GO" id="GO:0022857">
    <property type="term" value="F:transmembrane transporter activity"/>
    <property type="evidence" value="ECO:0007669"/>
    <property type="project" value="InterPro"/>
</dbReference>
<comment type="subcellular location">
    <subcellularLocation>
        <location evidence="1">Membrane</location>
        <topology evidence="1">Multi-pass membrane protein</topology>
    </subcellularLocation>
</comment>
<feature type="transmembrane region" description="Helical" evidence="5">
    <location>
        <begin position="171"/>
        <end position="192"/>
    </location>
</feature>
<name>A0AAJ0F7T5_9PEZI</name>
<feature type="transmembrane region" description="Helical" evidence="5">
    <location>
        <begin position="204"/>
        <end position="222"/>
    </location>
</feature>
<sequence>MSTKQHEEISENIPQDHDGVEIAPGIHHPFFDTEKGTPPPAQSGTPIDEQFEDTRHVITWDGPSDPQNPINWPRPRKWAISIFVSLGGFVTLMSGSMIAPALPALCADLSMTSTEAESSLSIFILAFAFGPLLLAPFTEVYGRKPVWVTCGFVYAGWSVVCGFARNKATLIAVRFLAGLGGSVDFVVALPIMSDIWPPEQRGQSFALVNCIPLLGPALGPLLGGLIADNIGWRWIFWIASIFCAALMLTALLFLPETSATQILATKAKKLRAAAAAAADTGGRGGEYQTSLPSDDIHRPRPPLAAQLRRSIARPVRILATQPAMQLVSVLMAYNFGILYYLLATFASLHADVYREPAGETGLHYLAIVTGYLVANFAGAGLMDWLWRRLKRRSASNATAPEFRVPLMVPAGLLTPAGLLWYGWSAEAGRSRILTDVGAGITGCGILLHTGAMQAYVLDAFPDFTASAMGASQVLRMIFGFVFPIFAPAMQARLGWGWSNTVIALIAVVFGVMGPLVLWNFGARLRAAGKPVR</sequence>
<feature type="transmembrane region" description="Helical" evidence="5">
    <location>
        <begin position="469"/>
        <end position="489"/>
    </location>
</feature>
<feature type="transmembrane region" description="Helical" evidence="5">
    <location>
        <begin position="501"/>
        <end position="522"/>
    </location>
</feature>
<dbReference type="Proteomes" id="UP001239445">
    <property type="component" value="Unassembled WGS sequence"/>
</dbReference>
<keyword evidence="2 5" id="KW-0812">Transmembrane</keyword>
<feature type="transmembrane region" description="Helical" evidence="5">
    <location>
        <begin position="436"/>
        <end position="457"/>
    </location>
</feature>